<evidence type="ECO:0000313" key="3">
    <source>
        <dbReference type="Proteomes" id="UP000739538"/>
    </source>
</evidence>
<sequence>MESKLVPPKGRDGKPLVDGPGPAVFVDRPARQDHIQIRSGADRLPNLNELRDPHARSVCVERFANHELMAVELFAWALVAYPDMPPGLRRGLLHVLEEEQGHVRLYLDRLSGLGSGLGQSALSDYFWQQVPGIHASSNGPASFLCVMGLTFEQANLDFSLLYRDAFRQNGDDESARALDIVHRDEIGHVRLAARWLEKVAHAAGDDEDGDTLTRLYDEFVPFPLSAARAKGRRFEVSARKRAGLSDAFIEHVRTAKPYKPRRGGDDVAESRV</sequence>
<gene>
    <name evidence="2" type="ORF">KDA27_06905</name>
</gene>
<protein>
    <submittedName>
        <fullName evidence="2">DUF455 family protein</fullName>
    </submittedName>
</protein>
<dbReference type="Pfam" id="PF04305">
    <property type="entry name" value="DUF455"/>
    <property type="match status" value="1"/>
</dbReference>
<feature type="compositionally biased region" description="Basic and acidic residues" evidence="1">
    <location>
        <begin position="1"/>
        <end position="15"/>
    </location>
</feature>
<feature type="region of interest" description="Disordered" evidence="1">
    <location>
        <begin position="1"/>
        <end position="21"/>
    </location>
</feature>
<accession>A0A956SEP0</accession>
<proteinExistence type="predicted"/>
<dbReference type="PANTHER" id="PTHR42782:SF2">
    <property type="entry name" value="3-OXOACYL-[ACYL-CARRIER-PROTEIN] SYNTHASE-LIKE PROTEIN"/>
    <property type="match status" value="1"/>
</dbReference>
<dbReference type="EMBL" id="JAGQHS010000024">
    <property type="protein sequence ID" value="MCA9755513.1"/>
    <property type="molecule type" value="Genomic_DNA"/>
</dbReference>
<evidence type="ECO:0000256" key="1">
    <source>
        <dbReference type="SAM" id="MobiDB-lite"/>
    </source>
</evidence>
<reference evidence="2" key="2">
    <citation type="journal article" date="2021" name="Microbiome">
        <title>Successional dynamics and alternative stable states in a saline activated sludge microbial community over 9 years.</title>
        <authorList>
            <person name="Wang Y."/>
            <person name="Ye J."/>
            <person name="Ju F."/>
            <person name="Liu L."/>
            <person name="Boyd J.A."/>
            <person name="Deng Y."/>
            <person name="Parks D.H."/>
            <person name="Jiang X."/>
            <person name="Yin X."/>
            <person name="Woodcroft B.J."/>
            <person name="Tyson G.W."/>
            <person name="Hugenholtz P."/>
            <person name="Polz M.F."/>
            <person name="Zhang T."/>
        </authorList>
    </citation>
    <scope>NUCLEOTIDE SEQUENCE</scope>
    <source>
        <strain evidence="2">HKST-UBA02</strain>
    </source>
</reference>
<dbReference type="AlphaFoldDB" id="A0A956SEP0"/>
<name>A0A956SEP0_UNCEI</name>
<evidence type="ECO:0000313" key="2">
    <source>
        <dbReference type="EMBL" id="MCA9755513.1"/>
    </source>
</evidence>
<dbReference type="InterPro" id="IPR009078">
    <property type="entry name" value="Ferritin-like_SF"/>
</dbReference>
<dbReference type="CDD" id="cd00657">
    <property type="entry name" value="Ferritin_like"/>
    <property type="match status" value="1"/>
</dbReference>
<organism evidence="2 3">
    <name type="scientific">Eiseniibacteriota bacterium</name>
    <dbReference type="NCBI Taxonomy" id="2212470"/>
    <lineage>
        <taxon>Bacteria</taxon>
        <taxon>Candidatus Eiseniibacteriota</taxon>
    </lineage>
</organism>
<dbReference type="Proteomes" id="UP000739538">
    <property type="component" value="Unassembled WGS sequence"/>
</dbReference>
<dbReference type="PANTHER" id="PTHR42782">
    <property type="entry name" value="SI:CH73-314G15.3"/>
    <property type="match status" value="1"/>
</dbReference>
<comment type="caution">
    <text evidence="2">The sequence shown here is derived from an EMBL/GenBank/DDBJ whole genome shotgun (WGS) entry which is preliminary data.</text>
</comment>
<dbReference type="SUPFAM" id="SSF47240">
    <property type="entry name" value="Ferritin-like"/>
    <property type="match status" value="1"/>
</dbReference>
<reference evidence="2" key="1">
    <citation type="submission" date="2020-04" db="EMBL/GenBank/DDBJ databases">
        <authorList>
            <person name="Zhang T."/>
        </authorList>
    </citation>
    <scope>NUCLEOTIDE SEQUENCE</scope>
    <source>
        <strain evidence="2">HKST-UBA02</strain>
    </source>
</reference>
<dbReference type="InterPro" id="IPR007402">
    <property type="entry name" value="DUF455"/>
</dbReference>